<dbReference type="Proteomes" id="UP000819052">
    <property type="component" value="Unassembled WGS sequence"/>
</dbReference>
<gene>
    <name evidence="3" type="ORF">F1609_01320</name>
</gene>
<accession>A0ABX0M3K7</accession>
<keyword evidence="4" id="KW-1185">Reference proteome</keyword>
<dbReference type="RefSeq" id="WP_167073905.1">
    <property type="nucleotide sequence ID" value="NZ_VVIW01000001.1"/>
</dbReference>
<dbReference type="Pfam" id="PF12106">
    <property type="entry name" value="Colicin_E5"/>
    <property type="match status" value="1"/>
</dbReference>
<evidence type="ECO:0000259" key="2">
    <source>
        <dbReference type="Pfam" id="PF12106"/>
    </source>
</evidence>
<feature type="compositionally biased region" description="Basic and acidic residues" evidence="1">
    <location>
        <begin position="33"/>
        <end position="51"/>
    </location>
</feature>
<reference evidence="3 4" key="1">
    <citation type="submission" date="2019-09" db="EMBL/GenBank/DDBJ databases">
        <title>Taxonomy of Antarctic Massilia spp.: description of Massilia rubra sp. nov., Massilia aquatica sp. nov., Massilia mucilaginosa sp. nov., Massilia frigida sp. nov. isolated from streams, lakes and regoliths.</title>
        <authorList>
            <person name="Holochova P."/>
            <person name="Sedlacek I."/>
            <person name="Kralova S."/>
            <person name="Maslanova I."/>
            <person name="Busse H.-J."/>
            <person name="Stankova E."/>
            <person name="Vrbovska V."/>
            <person name="Kovarovic V."/>
            <person name="Bartak M."/>
            <person name="Svec P."/>
            <person name="Pantucek R."/>
        </authorList>
    </citation>
    <scope>NUCLEOTIDE SEQUENCE [LARGE SCALE GENOMIC DNA]</scope>
    <source>
        <strain evidence="3 4">CCM 8693</strain>
    </source>
</reference>
<dbReference type="SUPFAM" id="SSF102824">
    <property type="entry name" value="Colicin D/E5 nuclease domain"/>
    <property type="match status" value="1"/>
</dbReference>
<dbReference type="InterPro" id="IPR021964">
    <property type="entry name" value="Colicin_E5_C"/>
</dbReference>
<evidence type="ECO:0000313" key="3">
    <source>
        <dbReference type="EMBL" id="NHZ38812.1"/>
    </source>
</evidence>
<dbReference type="InterPro" id="IPR038234">
    <property type="entry name" value="Colicin_E5_C_sf"/>
</dbReference>
<evidence type="ECO:0000313" key="4">
    <source>
        <dbReference type="Proteomes" id="UP000819052"/>
    </source>
</evidence>
<proteinExistence type="predicted"/>
<sequence>MILGDRIIRQLADRGWTEQEVLDLIETEPIGRSIDHRTPQKTGDRRARRDTATVYGSKDGGHVVVNDRTGEVVHVSDKNDPYWMPDSRIIWES</sequence>
<dbReference type="Gene3D" id="3.30.2310.30">
    <property type="match status" value="1"/>
</dbReference>
<name>A0ABX0M3K7_9BURK</name>
<feature type="region of interest" description="Disordered" evidence="1">
    <location>
        <begin position="30"/>
        <end position="61"/>
    </location>
</feature>
<protein>
    <recommendedName>
        <fullName evidence="2">Colicin E5 ribonuclease domain-containing protein</fullName>
    </recommendedName>
</protein>
<feature type="domain" description="Colicin E5 ribonuclease" evidence="2">
    <location>
        <begin position="3"/>
        <end position="88"/>
    </location>
</feature>
<dbReference type="EMBL" id="VVIW01000001">
    <property type="protein sequence ID" value="NHZ38812.1"/>
    <property type="molecule type" value="Genomic_DNA"/>
</dbReference>
<dbReference type="InterPro" id="IPR038233">
    <property type="entry name" value="Colicin_D/E5_nuclease"/>
</dbReference>
<evidence type="ECO:0000256" key="1">
    <source>
        <dbReference type="SAM" id="MobiDB-lite"/>
    </source>
</evidence>
<comment type="caution">
    <text evidence="3">The sequence shown here is derived from an EMBL/GenBank/DDBJ whole genome shotgun (WGS) entry which is preliminary data.</text>
</comment>
<organism evidence="3 4">
    <name type="scientific">Massilia aquatica</name>
    <dbReference type="NCBI Taxonomy" id="2609000"/>
    <lineage>
        <taxon>Bacteria</taxon>
        <taxon>Pseudomonadati</taxon>
        <taxon>Pseudomonadota</taxon>
        <taxon>Betaproteobacteria</taxon>
        <taxon>Burkholderiales</taxon>
        <taxon>Oxalobacteraceae</taxon>
        <taxon>Telluria group</taxon>
        <taxon>Massilia</taxon>
    </lineage>
</organism>